<protein>
    <recommendedName>
        <fullName evidence="4">Flippase-like domain-containing protein</fullName>
    </recommendedName>
</protein>
<proteinExistence type="predicted"/>
<keyword evidence="1" id="KW-0472">Membrane</keyword>
<gene>
    <name evidence="2" type="ORF">AVT10_10870</name>
</gene>
<name>A0ABR5YEX4_9SPHN</name>
<evidence type="ECO:0000313" key="2">
    <source>
        <dbReference type="EMBL" id="KZE17805.1"/>
    </source>
</evidence>
<feature type="transmembrane region" description="Helical" evidence="1">
    <location>
        <begin position="202"/>
        <end position="226"/>
    </location>
</feature>
<comment type="caution">
    <text evidence="2">The sequence shown here is derived from an EMBL/GenBank/DDBJ whole genome shotgun (WGS) entry which is preliminary data.</text>
</comment>
<dbReference type="EMBL" id="LQQO01000005">
    <property type="protein sequence ID" value="KZE17805.1"/>
    <property type="molecule type" value="Genomic_DNA"/>
</dbReference>
<feature type="transmembrane region" description="Helical" evidence="1">
    <location>
        <begin position="30"/>
        <end position="48"/>
    </location>
</feature>
<evidence type="ECO:0000256" key="1">
    <source>
        <dbReference type="SAM" id="Phobius"/>
    </source>
</evidence>
<keyword evidence="1" id="KW-0812">Transmembrane</keyword>
<evidence type="ECO:0000313" key="3">
    <source>
        <dbReference type="Proteomes" id="UP000076609"/>
    </source>
</evidence>
<dbReference type="Proteomes" id="UP000076609">
    <property type="component" value="Unassembled WGS sequence"/>
</dbReference>
<sequence>MVSDAEAADARPDLAGLEPLDRSRPRWPRILGAILSGLMILGLSWELFDHGWAGVELAAPDSPWFYLFFALAYFAPPLFDFIIFRRLWRLPFDGFGALVRKRIANDVVIGYSGDVFFYAWARARLKMVTAPFGAVKDVTILSGIAGNIVTVGMLGVALPFAFELFPPAQLRMLAWSSAVAVGISGVLLLFSRRVFSLPGAMLRWIFGVHCARLVLGSLAFGIASYFAMPNVSITWWLFLAAGRLVVARLPLLPNKDLLFANFAIMFIGHGEALSDLVAFIATLTLFTHVVLMAAFGLPALARKE</sequence>
<feature type="transmembrane region" description="Helical" evidence="1">
    <location>
        <begin position="64"/>
        <end position="83"/>
    </location>
</feature>
<keyword evidence="3" id="KW-1185">Reference proteome</keyword>
<feature type="transmembrane region" description="Helical" evidence="1">
    <location>
        <begin position="276"/>
        <end position="301"/>
    </location>
</feature>
<keyword evidence="1" id="KW-1133">Transmembrane helix</keyword>
<feature type="transmembrane region" description="Helical" evidence="1">
    <location>
        <begin position="172"/>
        <end position="190"/>
    </location>
</feature>
<feature type="transmembrane region" description="Helical" evidence="1">
    <location>
        <begin position="140"/>
        <end position="160"/>
    </location>
</feature>
<dbReference type="RefSeq" id="WP_066688909.1">
    <property type="nucleotide sequence ID" value="NZ_CP117025.1"/>
</dbReference>
<accession>A0ABR5YEX4</accession>
<organism evidence="2 3">
    <name type="scientific">Sphingomonas hankookensis</name>
    <dbReference type="NCBI Taxonomy" id="563996"/>
    <lineage>
        <taxon>Bacteria</taxon>
        <taxon>Pseudomonadati</taxon>
        <taxon>Pseudomonadota</taxon>
        <taxon>Alphaproteobacteria</taxon>
        <taxon>Sphingomonadales</taxon>
        <taxon>Sphingomonadaceae</taxon>
        <taxon>Sphingomonas</taxon>
    </lineage>
</organism>
<reference evidence="3" key="1">
    <citation type="submission" date="2016-01" db="EMBL/GenBank/DDBJ databases">
        <title>Draft genome of Chromobacterium sp. F49.</title>
        <authorList>
            <person name="Hong K.W."/>
        </authorList>
    </citation>
    <scope>NUCLEOTIDE SEQUENCE [LARGE SCALE GENOMIC DNA]</scope>
    <source>
        <strain evidence="3">CN3</strain>
    </source>
</reference>
<evidence type="ECO:0008006" key="4">
    <source>
        <dbReference type="Google" id="ProtNLM"/>
    </source>
</evidence>